<dbReference type="PANTHER" id="PTHR42791">
    <property type="entry name" value="GNAT FAMILY ACETYLTRANSFERASE"/>
    <property type="match status" value="1"/>
</dbReference>
<dbReference type="Pfam" id="PF13508">
    <property type="entry name" value="Acetyltransf_7"/>
    <property type="match status" value="1"/>
</dbReference>
<keyword evidence="3" id="KW-1185">Reference proteome</keyword>
<name>A0AA38HB49_9TREE</name>
<dbReference type="CDD" id="cd04301">
    <property type="entry name" value="NAT_SF"/>
    <property type="match status" value="1"/>
</dbReference>
<feature type="domain" description="N-acetyltransferase" evidence="1">
    <location>
        <begin position="101"/>
        <end position="254"/>
    </location>
</feature>
<dbReference type="Gene3D" id="3.40.630.30">
    <property type="match status" value="1"/>
</dbReference>
<proteinExistence type="predicted"/>
<dbReference type="AlphaFoldDB" id="A0AA38HB49"/>
<dbReference type="GeneID" id="77732397"/>
<dbReference type="InterPro" id="IPR052523">
    <property type="entry name" value="Trichothecene_AcTrans"/>
</dbReference>
<dbReference type="PROSITE" id="PS51186">
    <property type="entry name" value="GNAT"/>
    <property type="match status" value="1"/>
</dbReference>
<accession>A0AA38HB49</accession>
<dbReference type="GO" id="GO:0016747">
    <property type="term" value="F:acyltransferase activity, transferring groups other than amino-acyl groups"/>
    <property type="evidence" value="ECO:0007669"/>
    <property type="project" value="InterPro"/>
</dbReference>
<organism evidence="2 3">
    <name type="scientific">Dioszegia hungarica</name>
    <dbReference type="NCBI Taxonomy" id="4972"/>
    <lineage>
        <taxon>Eukaryota</taxon>
        <taxon>Fungi</taxon>
        <taxon>Dikarya</taxon>
        <taxon>Basidiomycota</taxon>
        <taxon>Agaricomycotina</taxon>
        <taxon>Tremellomycetes</taxon>
        <taxon>Tremellales</taxon>
        <taxon>Bulleribasidiaceae</taxon>
        <taxon>Dioszegia</taxon>
    </lineage>
</organism>
<dbReference type="InterPro" id="IPR000182">
    <property type="entry name" value="GNAT_dom"/>
</dbReference>
<sequence>MSPSSFLYTKAADVVLTDLQPAQVVLARVTSPTDEQLEAILRVMIKGYETGMYLTSITTCNPSDGVPEPWANRFPVPQDVKPEQWYRAYHMAWLGPALLEGQVWTARESAEGEILGVGIWSLPGCTLGSTPEQRAFGEAYNALIPPEQAAAQAEAQKGVVAERKALFPTLWKDTFHLHNLVTVPAARGKGVGGALMEEMIRQAHEQGAGMSLCTPTESNRRFYQRHGFETIWEREILYTVGEKEPYIVMTRDVKQPAQ</sequence>
<gene>
    <name evidence="2" type="ORF">MKK02DRAFT_45008</name>
</gene>
<dbReference type="InterPro" id="IPR016181">
    <property type="entry name" value="Acyl_CoA_acyltransferase"/>
</dbReference>
<reference evidence="2" key="1">
    <citation type="journal article" date="2022" name="G3 (Bethesda)">
        <title>High quality genome of the basidiomycete yeast Dioszegia hungarica PDD-24b-2 isolated from cloud water.</title>
        <authorList>
            <person name="Jarrige D."/>
            <person name="Haridas S."/>
            <person name="Bleykasten-Grosshans C."/>
            <person name="Joly M."/>
            <person name="Nadalig T."/>
            <person name="Sancelme M."/>
            <person name="Vuilleumier S."/>
            <person name="Grigoriev I.V."/>
            <person name="Amato P."/>
            <person name="Bringel F."/>
        </authorList>
    </citation>
    <scope>NUCLEOTIDE SEQUENCE</scope>
    <source>
        <strain evidence="2">PDD-24b-2</strain>
    </source>
</reference>
<dbReference type="SUPFAM" id="SSF55729">
    <property type="entry name" value="Acyl-CoA N-acyltransferases (Nat)"/>
    <property type="match status" value="1"/>
</dbReference>
<dbReference type="PANTHER" id="PTHR42791:SF2">
    <property type="entry name" value="N-ACETYLTRANSFERASE DOMAIN-CONTAINING PROTEIN"/>
    <property type="match status" value="1"/>
</dbReference>
<evidence type="ECO:0000259" key="1">
    <source>
        <dbReference type="PROSITE" id="PS51186"/>
    </source>
</evidence>
<comment type="caution">
    <text evidence="2">The sequence shown here is derived from an EMBL/GenBank/DDBJ whole genome shotgun (WGS) entry which is preliminary data.</text>
</comment>
<dbReference type="EMBL" id="JAKWFO010000005">
    <property type="protein sequence ID" value="KAI9636304.1"/>
    <property type="molecule type" value="Genomic_DNA"/>
</dbReference>
<evidence type="ECO:0000313" key="2">
    <source>
        <dbReference type="EMBL" id="KAI9636304.1"/>
    </source>
</evidence>
<dbReference type="RefSeq" id="XP_052946081.1">
    <property type="nucleotide sequence ID" value="XM_053093192.1"/>
</dbReference>
<evidence type="ECO:0000313" key="3">
    <source>
        <dbReference type="Proteomes" id="UP001164286"/>
    </source>
</evidence>
<protein>
    <submittedName>
        <fullName evidence="2">Acyl-CoA N-acyltransferase</fullName>
    </submittedName>
</protein>
<dbReference type="Proteomes" id="UP001164286">
    <property type="component" value="Unassembled WGS sequence"/>
</dbReference>